<evidence type="ECO:0000256" key="2">
    <source>
        <dbReference type="SAM" id="MobiDB-lite"/>
    </source>
</evidence>
<evidence type="ECO:0000259" key="3">
    <source>
        <dbReference type="SMART" id="SM01000"/>
    </source>
</evidence>
<accession>U4L9T7</accession>
<organism evidence="4 5">
    <name type="scientific">Pyronema omphalodes (strain CBS 100304)</name>
    <name type="common">Pyronema confluens</name>
    <dbReference type="NCBI Taxonomy" id="1076935"/>
    <lineage>
        <taxon>Eukaryota</taxon>
        <taxon>Fungi</taxon>
        <taxon>Dikarya</taxon>
        <taxon>Ascomycota</taxon>
        <taxon>Pezizomycotina</taxon>
        <taxon>Pezizomycetes</taxon>
        <taxon>Pezizales</taxon>
        <taxon>Pyronemataceae</taxon>
        <taxon>Pyronema</taxon>
    </lineage>
</organism>
<dbReference type="eggNOG" id="KOG2936">
    <property type="taxonomic scope" value="Eukaryota"/>
</dbReference>
<comment type="similarity">
    <text evidence="1">Belongs to the AHA1 family.</text>
</comment>
<dbReference type="SMART" id="SM01000">
    <property type="entry name" value="Aha1_N"/>
    <property type="match status" value="1"/>
</dbReference>
<protein>
    <submittedName>
        <fullName evidence="4">Similar to Uncharacterized protein C1711.08 acc. no. Q9P782</fullName>
    </submittedName>
</protein>
<dbReference type="InterPro" id="IPR015310">
    <property type="entry name" value="AHSA1-like_N"/>
</dbReference>
<dbReference type="Pfam" id="PF09229">
    <property type="entry name" value="Aha1_N"/>
    <property type="match status" value="1"/>
</dbReference>
<dbReference type="Proteomes" id="UP000018144">
    <property type="component" value="Unassembled WGS sequence"/>
</dbReference>
<dbReference type="EMBL" id="HF935952">
    <property type="protein sequence ID" value="CCX14314.1"/>
    <property type="molecule type" value="Genomic_DNA"/>
</dbReference>
<evidence type="ECO:0000256" key="1">
    <source>
        <dbReference type="ARBA" id="ARBA00006817"/>
    </source>
</evidence>
<proteinExistence type="inferred from homology"/>
<dbReference type="STRING" id="1076935.U4L9T7"/>
<dbReference type="InterPro" id="IPR036338">
    <property type="entry name" value="Aha1"/>
</dbReference>
<dbReference type="GO" id="GO:0006457">
    <property type="term" value="P:protein folding"/>
    <property type="evidence" value="ECO:0007669"/>
    <property type="project" value="TreeGrafter"/>
</dbReference>
<sequence length="326" mass="36431">MVLHNPNNWHWVNKDARDWTKDYFNQKLTTIEAEENGVSVKVTKVLSIDGDVDVSQRKGKVITIFDINVKLEYSGKNADGVEASGSINVPEVAHDTEEDEYVFEITNYADAKDKQAIRDLVRTKITPQLRKAFGAFSGDLMAEHGKDIQHVPSNDPAVTAKKVAAAPSSSNSATKDTKSTQSESVHTKGHVVNTVTLTETYEFNTSAEQLYLTFVEPQRVAAFTRASPREFEPKEGGKFVLFGGNVEGAFKSLEQNKKIVQSWRLAEWPKDHFSTLTLVFDQGSDSTNLRLKWDGVPVGQDEVTKRNFEDYYVRSIKTTFGFGAIL</sequence>
<dbReference type="CDD" id="cd08892">
    <property type="entry name" value="SRPBCC_Aha1"/>
    <property type="match status" value="1"/>
</dbReference>
<dbReference type="SUPFAM" id="SSF55961">
    <property type="entry name" value="Bet v1-like"/>
    <property type="match status" value="1"/>
</dbReference>
<dbReference type="Gene3D" id="3.15.10.20">
    <property type="entry name" value="Activator of Hsp90 ATPase Aha1, N-terminal domain"/>
    <property type="match status" value="1"/>
</dbReference>
<dbReference type="InterPro" id="IPR023393">
    <property type="entry name" value="START-like_dom_sf"/>
</dbReference>
<dbReference type="OMA" id="GDCEVNQ"/>
<dbReference type="SUPFAM" id="SSF103111">
    <property type="entry name" value="Activator of Hsp90 ATPase, Aha1"/>
    <property type="match status" value="1"/>
</dbReference>
<keyword evidence="5" id="KW-1185">Reference proteome</keyword>
<dbReference type="PANTHER" id="PTHR13009">
    <property type="entry name" value="HEAT SHOCK PROTEIN 90 HSP90 CO-CHAPERONE AHA-1"/>
    <property type="match status" value="1"/>
</dbReference>
<dbReference type="OrthoDB" id="567237at2759"/>
<dbReference type="Pfam" id="PF08327">
    <property type="entry name" value="AHSA1"/>
    <property type="match status" value="1"/>
</dbReference>
<dbReference type="AlphaFoldDB" id="U4L9T7"/>
<feature type="compositionally biased region" description="Low complexity" evidence="2">
    <location>
        <begin position="158"/>
        <end position="174"/>
    </location>
</feature>
<evidence type="ECO:0000313" key="5">
    <source>
        <dbReference type="Proteomes" id="UP000018144"/>
    </source>
</evidence>
<evidence type="ECO:0000313" key="4">
    <source>
        <dbReference type="EMBL" id="CCX14314.1"/>
    </source>
</evidence>
<name>U4L9T7_PYROM</name>
<feature type="region of interest" description="Disordered" evidence="2">
    <location>
        <begin position="158"/>
        <end position="186"/>
    </location>
</feature>
<reference evidence="4 5" key="1">
    <citation type="journal article" date="2013" name="PLoS Genet.">
        <title>The genome and development-dependent transcriptomes of Pyronema confluens: a window into fungal evolution.</title>
        <authorList>
            <person name="Traeger S."/>
            <person name="Altegoer F."/>
            <person name="Freitag M."/>
            <person name="Gabaldon T."/>
            <person name="Kempken F."/>
            <person name="Kumar A."/>
            <person name="Marcet-Houben M."/>
            <person name="Poggeler S."/>
            <person name="Stajich J.E."/>
            <person name="Nowrousian M."/>
        </authorList>
    </citation>
    <scope>NUCLEOTIDE SEQUENCE [LARGE SCALE GENOMIC DNA]</scope>
    <source>
        <strain evidence="5">CBS 100304</strain>
        <tissue evidence="4">Vegetative mycelium</tissue>
    </source>
</reference>
<dbReference type="PANTHER" id="PTHR13009:SF22">
    <property type="entry name" value="LD43819P"/>
    <property type="match status" value="1"/>
</dbReference>
<dbReference type="InterPro" id="IPR013538">
    <property type="entry name" value="ASHA1/2-like_C"/>
</dbReference>
<dbReference type="GO" id="GO:0005829">
    <property type="term" value="C:cytosol"/>
    <property type="evidence" value="ECO:0007669"/>
    <property type="project" value="TreeGrafter"/>
</dbReference>
<feature type="domain" description="Activator of Hsp90 ATPase AHSA1-like N-terminal" evidence="3">
    <location>
        <begin position="13"/>
        <end position="146"/>
    </location>
</feature>
<dbReference type="GO" id="GO:0001671">
    <property type="term" value="F:ATPase activator activity"/>
    <property type="evidence" value="ECO:0007669"/>
    <property type="project" value="InterPro"/>
</dbReference>
<dbReference type="Gene3D" id="3.30.530.20">
    <property type="match status" value="1"/>
</dbReference>
<gene>
    <name evidence="4" type="ORF">PCON_13907</name>
</gene>
<dbReference type="GO" id="GO:0051087">
    <property type="term" value="F:protein-folding chaperone binding"/>
    <property type="evidence" value="ECO:0007669"/>
    <property type="project" value="InterPro"/>
</dbReference>